<gene>
    <name evidence="1" type="ORF">PM001_LOCUS15594</name>
</gene>
<evidence type="ECO:0000313" key="2">
    <source>
        <dbReference type="Proteomes" id="UP001162060"/>
    </source>
</evidence>
<reference evidence="1" key="1">
    <citation type="submission" date="2024-01" db="EMBL/GenBank/DDBJ databases">
        <authorList>
            <person name="Webb A."/>
        </authorList>
    </citation>
    <scope>NUCLEOTIDE SEQUENCE</scope>
    <source>
        <strain evidence="1">Pm1</strain>
    </source>
</reference>
<dbReference type="Proteomes" id="UP001162060">
    <property type="component" value="Unassembled WGS sequence"/>
</dbReference>
<evidence type="ECO:0000313" key="1">
    <source>
        <dbReference type="EMBL" id="CAK7930444.1"/>
    </source>
</evidence>
<comment type="caution">
    <text evidence="1">The sequence shown here is derived from an EMBL/GenBank/DDBJ whole genome shotgun (WGS) entry which is preliminary data.</text>
</comment>
<sequence length="38" mass="4154">MQQHLLRSLDPDPDSAVALAWEPTALAKTTMKLFVNSG</sequence>
<proteinExistence type="predicted"/>
<dbReference type="EMBL" id="CAKLBY020000167">
    <property type="protein sequence ID" value="CAK7930444.1"/>
    <property type="molecule type" value="Genomic_DNA"/>
</dbReference>
<name>A0AAV1U7B0_9STRA</name>
<organism evidence="1 2">
    <name type="scientific">Peronospora matthiolae</name>
    <dbReference type="NCBI Taxonomy" id="2874970"/>
    <lineage>
        <taxon>Eukaryota</taxon>
        <taxon>Sar</taxon>
        <taxon>Stramenopiles</taxon>
        <taxon>Oomycota</taxon>
        <taxon>Peronosporomycetes</taxon>
        <taxon>Peronosporales</taxon>
        <taxon>Peronosporaceae</taxon>
        <taxon>Peronospora</taxon>
    </lineage>
</organism>
<accession>A0AAV1U7B0</accession>
<dbReference type="AlphaFoldDB" id="A0AAV1U7B0"/>
<protein>
    <submittedName>
        <fullName evidence="1">Uncharacterized protein</fullName>
    </submittedName>
</protein>